<dbReference type="InterPro" id="IPR000447">
    <property type="entry name" value="G3P_DH_FAD-dep"/>
</dbReference>
<dbReference type="InterPro" id="IPR031656">
    <property type="entry name" value="DAO_C"/>
</dbReference>
<keyword evidence="6" id="KW-0560">Oxidoreductase</keyword>
<keyword evidence="3" id="KW-0285">Flavoprotein</keyword>
<gene>
    <name evidence="9" type="ORF">EYE42_09815</name>
</gene>
<accession>A0A4Q9FZB8</accession>
<dbReference type="GO" id="GO:0004368">
    <property type="term" value="F:glycerol-3-phosphate dehydrogenase (quinone) activity"/>
    <property type="evidence" value="ECO:0007669"/>
    <property type="project" value="InterPro"/>
</dbReference>
<organism evidence="9 10">
    <name type="scientific">Paracoccus subflavus</name>
    <dbReference type="NCBI Taxonomy" id="2528244"/>
    <lineage>
        <taxon>Bacteria</taxon>
        <taxon>Pseudomonadati</taxon>
        <taxon>Pseudomonadota</taxon>
        <taxon>Alphaproteobacteria</taxon>
        <taxon>Rhodobacterales</taxon>
        <taxon>Paracoccaceae</taxon>
        <taxon>Paracoccus</taxon>
    </lineage>
</organism>
<keyword evidence="4" id="KW-0319">Glycerol metabolism</keyword>
<feature type="domain" description="Alpha-glycerophosphate oxidase C-terminal" evidence="8">
    <location>
        <begin position="404"/>
        <end position="500"/>
    </location>
</feature>
<keyword evidence="10" id="KW-1185">Reference proteome</keyword>
<dbReference type="Pfam" id="PF01266">
    <property type="entry name" value="DAO"/>
    <property type="match status" value="1"/>
</dbReference>
<evidence type="ECO:0000259" key="7">
    <source>
        <dbReference type="Pfam" id="PF01266"/>
    </source>
</evidence>
<evidence type="ECO:0000256" key="4">
    <source>
        <dbReference type="ARBA" id="ARBA00022798"/>
    </source>
</evidence>
<dbReference type="RefSeq" id="WP_130991145.1">
    <property type="nucleotide sequence ID" value="NZ_SISK01000006.1"/>
</dbReference>
<dbReference type="InterPro" id="IPR006076">
    <property type="entry name" value="FAD-dep_OxRdtase"/>
</dbReference>
<sequence>MAEMRNIDVLILGGGINGCGTFRDLCAQGVDCLLLERSDFCSGASAGSSRLMHGGLKYLETGEFRLVRESAEERNRLLRNAAHYVSPLPSVLPVRSRLGGILPSILRFFGMKAALNDRGHLITRLGLTLYDLYGRRFRALPRHRMLSRRQLERTVPGLDRGIVGAGLYYEGQISHAERLGLELVLDGEAMNPGSRALNHVTIEGQADGIVTYSHDGVRHRVRPRIIINAGGAWIDSVNAAIGLDSKLMGGSKGAHLVIENDRLLQALNGHMVYFGTADGRVNLVYPFMGRVLVGSTDIRIDDPDQAQCSDAEADYLRGVVAEIFPDIPVTADQIRHRFSGVRPLPRADGDIGMVTRDHCIARLALPAGTPVLCLIGGKWTTFRRFSEQASDEVLRQLDRPRQASTDNMPIGGGKDFPDAGTRADWVAECARSAGISPLRAESLLHRYGTRARLIAMELGKDTPLAFLPDYSREELEWLIRHERVGCVDDLLYRRTAIGISGLLDQQVRTEINDIYQEASLHEAGLDTCFKTPADALP</sequence>
<comment type="similarity">
    <text evidence="2">Belongs to the FAD-dependent glycerol-3-phosphate dehydrogenase family.</text>
</comment>
<dbReference type="Gene3D" id="3.50.50.60">
    <property type="entry name" value="FAD/NAD(P)-binding domain"/>
    <property type="match status" value="1"/>
</dbReference>
<dbReference type="GO" id="GO:0046168">
    <property type="term" value="P:glycerol-3-phosphate catabolic process"/>
    <property type="evidence" value="ECO:0007669"/>
    <property type="project" value="TreeGrafter"/>
</dbReference>
<dbReference type="PANTHER" id="PTHR11985">
    <property type="entry name" value="GLYCEROL-3-PHOSPHATE DEHYDROGENASE"/>
    <property type="match status" value="1"/>
</dbReference>
<dbReference type="Gene3D" id="3.30.9.10">
    <property type="entry name" value="D-Amino Acid Oxidase, subunit A, domain 2"/>
    <property type="match status" value="1"/>
</dbReference>
<dbReference type="AlphaFoldDB" id="A0A4Q9FZB8"/>
<dbReference type="InterPro" id="IPR038299">
    <property type="entry name" value="DAO_C_sf"/>
</dbReference>
<dbReference type="SUPFAM" id="SSF51905">
    <property type="entry name" value="FAD/NAD(P)-binding domain"/>
    <property type="match status" value="1"/>
</dbReference>
<evidence type="ECO:0000313" key="10">
    <source>
        <dbReference type="Proteomes" id="UP000293520"/>
    </source>
</evidence>
<proteinExistence type="inferred from homology"/>
<feature type="domain" description="FAD dependent oxidoreductase" evidence="7">
    <location>
        <begin position="8"/>
        <end position="354"/>
    </location>
</feature>
<evidence type="ECO:0000313" key="9">
    <source>
        <dbReference type="EMBL" id="TBN39943.1"/>
    </source>
</evidence>
<dbReference type="GO" id="GO:0006071">
    <property type="term" value="P:glycerol metabolic process"/>
    <property type="evidence" value="ECO:0007669"/>
    <property type="project" value="UniProtKB-KW"/>
</dbReference>
<reference evidence="9 10" key="1">
    <citation type="submission" date="2019-02" db="EMBL/GenBank/DDBJ databases">
        <title>Paracoccus subflavus sp. nov., isolated from marine sediment of the Pacific Ocean.</title>
        <authorList>
            <person name="Zhang G."/>
        </authorList>
    </citation>
    <scope>NUCLEOTIDE SEQUENCE [LARGE SCALE GENOMIC DNA]</scope>
    <source>
        <strain evidence="9 10">GY0581</strain>
    </source>
</reference>
<dbReference type="Pfam" id="PF16901">
    <property type="entry name" value="DAO_C"/>
    <property type="match status" value="1"/>
</dbReference>
<name>A0A4Q9FZB8_9RHOB</name>
<evidence type="ECO:0000256" key="5">
    <source>
        <dbReference type="ARBA" id="ARBA00022827"/>
    </source>
</evidence>
<comment type="cofactor">
    <cofactor evidence="1">
        <name>FAD</name>
        <dbReference type="ChEBI" id="CHEBI:57692"/>
    </cofactor>
</comment>
<evidence type="ECO:0000256" key="3">
    <source>
        <dbReference type="ARBA" id="ARBA00022630"/>
    </source>
</evidence>
<keyword evidence="5" id="KW-0274">FAD</keyword>
<evidence type="ECO:0000256" key="2">
    <source>
        <dbReference type="ARBA" id="ARBA00007330"/>
    </source>
</evidence>
<dbReference type="Proteomes" id="UP000293520">
    <property type="component" value="Unassembled WGS sequence"/>
</dbReference>
<dbReference type="EMBL" id="SISK01000006">
    <property type="protein sequence ID" value="TBN39943.1"/>
    <property type="molecule type" value="Genomic_DNA"/>
</dbReference>
<dbReference type="Gene3D" id="1.10.8.870">
    <property type="entry name" value="Alpha-glycerophosphate oxidase, cap domain"/>
    <property type="match status" value="1"/>
</dbReference>
<dbReference type="PRINTS" id="PR01001">
    <property type="entry name" value="FADG3PDH"/>
</dbReference>
<evidence type="ECO:0000256" key="6">
    <source>
        <dbReference type="ARBA" id="ARBA00023002"/>
    </source>
</evidence>
<dbReference type="OrthoDB" id="9766796at2"/>
<evidence type="ECO:0000259" key="8">
    <source>
        <dbReference type="Pfam" id="PF16901"/>
    </source>
</evidence>
<dbReference type="InterPro" id="IPR036188">
    <property type="entry name" value="FAD/NAD-bd_sf"/>
</dbReference>
<comment type="caution">
    <text evidence="9">The sequence shown here is derived from an EMBL/GenBank/DDBJ whole genome shotgun (WGS) entry which is preliminary data.</text>
</comment>
<evidence type="ECO:0000256" key="1">
    <source>
        <dbReference type="ARBA" id="ARBA00001974"/>
    </source>
</evidence>
<dbReference type="PANTHER" id="PTHR11985:SF35">
    <property type="entry name" value="ANAEROBIC GLYCEROL-3-PHOSPHATE DEHYDROGENASE SUBUNIT A"/>
    <property type="match status" value="1"/>
</dbReference>
<protein>
    <submittedName>
        <fullName evidence="9">Glycerol-3-phosphate dehydrogenase/oxidase</fullName>
    </submittedName>
</protein>